<comment type="caution">
    <text evidence="8">The sequence shown here is derived from an EMBL/GenBank/DDBJ whole genome shotgun (WGS) entry which is preliminary data.</text>
</comment>
<keyword evidence="5" id="KW-0804">Transcription</keyword>
<feature type="compositionally biased region" description="Polar residues" evidence="6">
    <location>
        <begin position="90"/>
        <end position="101"/>
    </location>
</feature>
<dbReference type="InterPro" id="IPR004839">
    <property type="entry name" value="Aminotransferase_I/II_large"/>
</dbReference>
<dbReference type="Pfam" id="PF00155">
    <property type="entry name" value="Aminotran_1_2"/>
    <property type="match status" value="1"/>
</dbReference>
<dbReference type="EMBL" id="WBMR01000060">
    <property type="protein sequence ID" value="KAB2379248.1"/>
    <property type="molecule type" value="Genomic_DNA"/>
</dbReference>
<keyword evidence="9" id="KW-1185">Reference proteome</keyword>
<evidence type="ECO:0000256" key="4">
    <source>
        <dbReference type="ARBA" id="ARBA00023125"/>
    </source>
</evidence>
<dbReference type="GO" id="GO:0003700">
    <property type="term" value="F:DNA-binding transcription factor activity"/>
    <property type="evidence" value="ECO:0007669"/>
    <property type="project" value="InterPro"/>
</dbReference>
<evidence type="ECO:0000256" key="2">
    <source>
        <dbReference type="ARBA" id="ARBA00022898"/>
    </source>
</evidence>
<keyword evidence="8" id="KW-0808">Transferase</keyword>
<dbReference type="InterPro" id="IPR036388">
    <property type="entry name" value="WH-like_DNA-bd_sf"/>
</dbReference>
<accession>A0A6L3VR57</accession>
<dbReference type="SUPFAM" id="SSF53383">
    <property type="entry name" value="PLP-dependent transferases"/>
    <property type="match status" value="1"/>
</dbReference>
<dbReference type="GO" id="GO:0008483">
    <property type="term" value="F:transaminase activity"/>
    <property type="evidence" value="ECO:0007669"/>
    <property type="project" value="UniProtKB-KW"/>
</dbReference>
<dbReference type="OrthoDB" id="5415143at2"/>
<evidence type="ECO:0000256" key="1">
    <source>
        <dbReference type="ARBA" id="ARBA00005384"/>
    </source>
</evidence>
<evidence type="ECO:0000313" key="8">
    <source>
        <dbReference type="EMBL" id="KAB2379248.1"/>
    </source>
</evidence>
<feature type="domain" description="HTH gntR-type" evidence="7">
    <location>
        <begin position="21"/>
        <end position="89"/>
    </location>
</feature>
<dbReference type="CDD" id="cd00609">
    <property type="entry name" value="AAT_like"/>
    <property type="match status" value="1"/>
</dbReference>
<dbReference type="SMART" id="SM00345">
    <property type="entry name" value="HTH_GNTR"/>
    <property type="match status" value="1"/>
</dbReference>
<dbReference type="Proteomes" id="UP000483004">
    <property type="component" value="Unassembled WGS sequence"/>
</dbReference>
<dbReference type="InterPro" id="IPR015421">
    <property type="entry name" value="PyrdxlP-dep_Trfase_major"/>
</dbReference>
<dbReference type="Pfam" id="PF00392">
    <property type="entry name" value="GntR"/>
    <property type="match status" value="1"/>
</dbReference>
<dbReference type="Gene3D" id="1.10.10.10">
    <property type="entry name" value="Winged helix-like DNA-binding domain superfamily/Winged helix DNA-binding domain"/>
    <property type="match status" value="1"/>
</dbReference>
<dbReference type="InterPro" id="IPR036390">
    <property type="entry name" value="WH_DNA-bd_sf"/>
</dbReference>
<keyword evidence="4" id="KW-0238">DNA-binding</keyword>
<dbReference type="CDD" id="cd07377">
    <property type="entry name" value="WHTH_GntR"/>
    <property type="match status" value="1"/>
</dbReference>
<dbReference type="PANTHER" id="PTHR46577">
    <property type="entry name" value="HTH-TYPE TRANSCRIPTIONAL REGULATORY PROTEIN GABR"/>
    <property type="match status" value="1"/>
</dbReference>
<gene>
    <name evidence="8" type="ORF">F9B16_21280</name>
</gene>
<evidence type="ECO:0000256" key="6">
    <source>
        <dbReference type="SAM" id="MobiDB-lite"/>
    </source>
</evidence>
<dbReference type="InterPro" id="IPR000524">
    <property type="entry name" value="Tscrpt_reg_HTH_GntR"/>
</dbReference>
<dbReference type="InterPro" id="IPR051446">
    <property type="entry name" value="HTH_trans_reg/aminotransferase"/>
</dbReference>
<evidence type="ECO:0000256" key="3">
    <source>
        <dbReference type="ARBA" id="ARBA00023015"/>
    </source>
</evidence>
<dbReference type="GO" id="GO:0003677">
    <property type="term" value="F:DNA binding"/>
    <property type="evidence" value="ECO:0007669"/>
    <property type="project" value="UniProtKB-KW"/>
</dbReference>
<dbReference type="PRINTS" id="PR00035">
    <property type="entry name" value="HTHGNTR"/>
</dbReference>
<feature type="region of interest" description="Disordered" evidence="6">
    <location>
        <begin position="86"/>
        <end position="111"/>
    </location>
</feature>
<dbReference type="SUPFAM" id="SSF46785">
    <property type="entry name" value="Winged helix' DNA-binding domain"/>
    <property type="match status" value="1"/>
</dbReference>
<dbReference type="PROSITE" id="PS50949">
    <property type="entry name" value="HTH_GNTR"/>
    <property type="match status" value="1"/>
</dbReference>
<dbReference type="GO" id="GO:0030170">
    <property type="term" value="F:pyridoxal phosphate binding"/>
    <property type="evidence" value="ECO:0007669"/>
    <property type="project" value="InterPro"/>
</dbReference>
<sequence>MSSWAKQGVDLHLHVERTCGTGLRAGLEHALRTAVRGGRLEAGTRLPSSRQLAVELGVARNTIADVYTQLVAEGYLTSRRGGGTYVAGTPSRTTAPVTNDEQAGPRYDLRPGRPDLGIFPRAAWLAATRRVLGAGPSDALSYGDPRGPQTARRALAAYLARVRGVDADPDRVVLCTGYRQAVALVGAVLARSGAMRVAVESPGLPEVSQSLVRNGLTLLDLPVDDHGARTDLLVALEADMAVLTPAHQFPTGAQLSAERRAAVLEWCRRTGGLVLEDDYDGEFRYDRQPVGALQGLASDHVLYAGSASKTLAPGLRLGWLVVPPRLLDPILAEKVLADRHSNVLDHLVLAELINRGDYDRHVRRARLRYRRRRDELARALAECVPPRRAAGVAAGLHAVVPLPEGAHDVLARLDRAGVAVNNMSRYTSAPTPDALVLGYATPPGHAWPAALTALTTALGS</sequence>
<evidence type="ECO:0000256" key="5">
    <source>
        <dbReference type="ARBA" id="ARBA00023163"/>
    </source>
</evidence>
<keyword evidence="8" id="KW-0032">Aminotransferase</keyword>
<organism evidence="8 9">
    <name type="scientific">Actinomadura montaniterrae</name>
    <dbReference type="NCBI Taxonomy" id="1803903"/>
    <lineage>
        <taxon>Bacteria</taxon>
        <taxon>Bacillati</taxon>
        <taxon>Actinomycetota</taxon>
        <taxon>Actinomycetes</taxon>
        <taxon>Streptosporangiales</taxon>
        <taxon>Thermomonosporaceae</taxon>
        <taxon>Actinomadura</taxon>
    </lineage>
</organism>
<dbReference type="AlphaFoldDB" id="A0A6L3VR57"/>
<name>A0A6L3VR57_9ACTN</name>
<dbReference type="Gene3D" id="3.40.640.10">
    <property type="entry name" value="Type I PLP-dependent aspartate aminotransferase-like (Major domain)"/>
    <property type="match status" value="1"/>
</dbReference>
<dbReference type="InterPro" id="IPR015424">
    <property type="entry name" value="PyrdxlP-dep_Trfase"/>
</dbReference>
<proteinExistence type="inferred from homology"/>
<dbReference type="PANTHER" id="PTHR46577:SF1">
    <property type="entry name" value="HTH-TYPE TRANSCRIPTIONAL REGULATORY PROTEIN GABR"/>
    <property type="match status" value="1"/>
</dbReference>
<reference evidence="8 9" key="1">
    <citation type="submission" date="2019-09" db="EMBL/GenBank/DDBJ databases">
        <title>Actinomadura physcomitrii sp. nov., a novel actinomycete isolated from moss [Physcomitrium sphaericum (Ludw) Fuernr].</title>
        <authorList>
            <person name="Liu C."/>
            <person name="Zhuang X."/>
        </authorList>
    </citation>
    <scope>NUCLEOTIDE SEQUENCE [LARGE SCALE GENOMIC DNA]</scope>
    <source>
        <strain evidence="8 9">CYP1-1B</strain>
    </source>
</reference>
<keyword evidence="3" id="KW-0805">Transcription regulation</keyword>
<keyword evidence="2" id="KW-0663">Pyridoxal phosphate</keyword>
<comment type="similarity">
    <text evidence="1">In the C-terminal section; belongs to the class-I pyridoxal-phosphate-dependent aminotransferase family.</text>
</comment>
<evidence type="ECO:0000313" key="9">
    <source>
        <dbReference type="Proteomes" id="UP000483004"/>
    </source>
</evidence>
<evidence type="ECO:0000259" key="7">
    <source>
        <dbReference type="PROSITE" id="PS50949"/>
    </source>
</evidence>
<protein>
    <submittedName>
        <fullName evidence="8">PLP-dependent aminotransferase family protein</fullName>
    </submittedName>
</protein>